<evidence type="ECO:0000313" key="2">
    <source>
        <dbReference type="Proteomes" id="UP000054075"/>
    </source>
</evidence>
<accession>A8PLT5</accession>
<evidence type="ECO:0000313" key="1">
    <source>
        <dbReference type="EMBL" id="EDP46799.1"/>
    </source>
</evidence>
<dbReference type="EMBL" id="AAQJ02000001">
    <property type="protein sequence ID" value="EDP46799.1"/>
    <property type="molecule type" value="Genomic_DNA"/>
</dbReference>
<organism evidence="1 2">
    <name type="scientific">Rickettsiella grylli</name>
    <dbReference type="NCBI Taxonomy" id="59196"/>
    <lineage>
        <taxon>Bacteria</taxon>
        <taxon>Pseudomonadati</taxon>
        <taxon>Pseudomonadota</taxon>
        <taxon>Gammaproteobacteria</taxon>
        <taxon>Legionellales</taxon>
        <taxon>Coxiellaceae</taxon>
        <taxon>Rickettsiella</taxon>
    </lineage>
</organism>
<proteinExistence type="predicted"/>
<dbReference type="AlphaFoldDB" id="A8PLT5"/>
<comment type="caution">
    <text evidence="1">The sequence shown here is derived from an EMBL/GenBank/DDBJ whole genome shotgun (WGS) entry which is preliminary data.</text>
</comment>
<keyword evidence="2" id="KW-1185">Reference proteome</keyword>
<reference evidence="1" key="2">
    <citation type="submission" date="2007-10" db="EMBL/GenBank/DDBJ databases">
        <authorList>
            <person name="Myers G.S."/>
        </authorList>
    </citation>
    <scope>NUCLEOTIDE SEQUENCE [LARGE SCALE GENOMIC DNA]</scope>
</reference>
<name>A8PLT5_9COXI</name>
<gene>
    <name evidence="1" type="ORF">RICGR_0526</name>
</gene>
<dbReference type="Proteomes" id="UP000054075">
    <property type="component" value="Unassembled WGS sequence"/>
</dbReference>
<protein>
    <submittedName>
        <fullName evidence="1">Uncharacterized protein</fullName>
    </submittedName>
</protein>
<sequence>MTRKFLKNPMPQFSSDKKFNKTIQKIQRQKDKINTDVFKHNNLKQ</sequence>
<reference evidence="1" key="1">
    <citation type="submission" date="2006-04" db="EMBL/GenBank/DDBJ databases">
        <authorList>
            <person name="Seshadri R."/>
            <person name="Federici B.A."/>
        </authorList>
    </citation>
    <scope>NUCLEOTIDE SEQUENCE [LARGE SCALE GENOMIC DNA]</scope>
</reference>